<dbReference type="KEGG" id="meiy:MIN45_P1864"/>
<dbReference type="Pfam" id="PF02518">
    <property type="entry name" value="HATPase_c"/>
    <property type="match status" value="1"/>
</dbReference>
<dbReference type="SUPFAM" id="SSF47384">
    <property type="entry name" value="Homodimeric domain of signal transducing histidine kinase"/>
    <property type="match status" value="1"/>
</dbReference>
<keyword evidence="10" id="KW-0175">Coiled coil</keyword>
<dbReference type="PRINTS" id="PR00344">
    <property type="entry name" value="BCTRLSENSOR"/>
</dbReference>
<evidence type="ECO:0000256" key="3">
    <source>
        <dbReference type="ARBA" id="ARBA00012438"/>
    </source>
</evidence>
<dbReference type="InterPro" id="IPR005467">
    <property type="entry name" value="His_kinase_dom"/>
</dbReference>
<evidence type="ECO:0000256" key="2">
    <source>
        <dbReference type="ARBA" id="ARBA00004370"/>
    </source>
</evidence>
<keyword evidence="15" id="KW-1185">Reference proteome</keyword>
<evidence type="ECO:0000259" key="13">
    <source>
        <dbReference type="PROSITE" id="PS50885"/>
    </source>
</evidence>
<evidence type="ECO:0000256" key="4">
    <source>
        <dbReference type="ARBA" id="ARBA00022553"/>
    </source>
</evidence>
<dbReference type="InterPro" id="IPR003594">
    <property type="entry name" value="HATPase_dom"/>
</dbReference>
<name>A0AAU9CF77_9GAMM</name>
<evidence type="ECO:0000256" key="6">
    <source>
        <dbReference type="ARBA" id="ARBA00022741"/>
    </source>
</evidence>
<evidence type="ECO:0000256" key="8">
    <source>
        <dbReference type="ARBA" id="ARBA00022840"/>
    </source>
</evidence>
<keyword evidence="7 14" id="KW-0418">Kinase</keyword>
<dbReference type="AlphaFoldDB" id="A0AAU9CF77"/>
<dbReference type="RefSeq" id="WP_286291842.1">
    <property type="nucleotide sequence ID" value="NZ_AP024718.1"/>
</dbReference>
<evidence type="ECO:0000256" key="9">
    <source>
        <dbReference type="ARBA" id="ARBA00023012"/>
    </source>
</evidence>
<dbReference type="GO" id="GO:0000155">
    <property type="term" value="F:phosphorelay sensor kinase activity"/>
    <property type="evidence" value="ECO:0007669"/>
    <property type="project" value="InterPro"/>
</dbReference>
<dbReference type="EMBL" id="AP024718">
    <property type="protein sequence ID" value="BCX89491.1"/>
    <property type="molecule type" value="Genomic_DNA"/>
</dbReference>
<dbReference type="PROSITE" id="PS50109">
    <property type="entry name" value="HIS_KIN"/>
    <property type="match status" value="1"/>
</dbReference>
<feature type="transmembrane region" description="Helical" evidence="11">
    <location>
        <begin position="12"/>
        <end position="33"/>
    </location>
</feature>
<keyword evidence="11" id="KW-0812">Transmembrane</keyword>
<feature type="coiled-coil region" evidence="10">
    <location>
        <begin position="203"/>
        <end position="230"/>
    </location>
</feature>
<keyword evidence="6" id="KW-0547">Nucleotide-binding</keyword>
<dbReference type="PANTHER" id="PTHR43065">
    <property type="entry name" value="SENSOR HISTIDINE KINASE"/>
    <property type="match status" value="1"/>
</dbReference>
<dbReference type="CDD" id="cd00082">
    <property type="entry name" value="HisKA"/>
    <property type="match status" value="1"/>
</dbReference>
<keyword evidence="5 14" id="KW-0808">Transferase</keyword>
<dbReference type="InterPro" id="IPR036097">
    <property type="entry name" value="HisK_dim/P_sf"/>
</dbReference>
<dbReference type="Pfam" id="PF00512">
    <property type="entry name" value="HisKA"/>
    <property type="match status" value="1"/>
</dbReference>
<keyword evidence="9" id="KW-0902">Two-component regulatory system</keyword>
<dbReference type="EC" id="2.7.13.3" evidence="3"/>
<keyword evidence="11" id="KW-1133">Transmembrane helix</keyword>
<evidence type="ECO:0000256" key="5">
    <source>
        <dbReference type="ARBA" id="ARBA00022679"/>
    </source>
</evidence>
<dbReference type="InterPro" id="IPR004358">
    <property type="entry name" value="Sig_transdc_His_kin-like_C"/>
</dbReference>
<dbReference type="Gene3D" id="3.30.565.10">
    <property type="entry name" value="Histidine kinase-like ATPase, C-terminal domain"/>
    <property type="match status" value="1"/>
</dbReference>
<dbReference type="PANTHER" id="PTHR43065:SF10">
    <property type="entry name" value="PEROXIDE STRESS-ACTIVATED HISTIDINE KINASE MAK3"/>
    <property type="match status" value="1"/>
</dbReference>
<feature type="domain" description="Histidine kinase" evidence="12">
    <location>
        <begin position="257"/>
        <end position="461"/>
    </location>
</feature>
<sequence length="463" mass="51469">MPSIKRLLYRPLIAATVLASLAVVAVIAAFIFLSDRNLARIHRIEATVGQVNQLQVIDHQLQAMLLDGPDPRMLADIRAQLRQLGPEWPDLVPPILGALEDPSPPRLESAVRRLQALLGRENQRESRLLAQIVADTEMERRAAFAGLIVLSGLLALGALLTWRWLLLPLRRMNLLLLQLADGRFEPIDNPDSSSPWRPLLDNYNRMVRRLAELERSRRERTEQLESQVRRAAGTLLAQNRDLARAERLAAVGEVAAGLAHELRNPLAGIRLALHNLRSDTDDPETRRRLDLVIAELERINRHLNQLLDQARHQPEPPRSFELAPVVQETLELLRYQLPPTIDLQWRIPTGLQVQLPETGLRQVLINLVLNAAQAMKTRGCIQIEAHIEAGRLLLTVSDDGPGFPQALLAHGVRPFASGRDGGTGLGLLMVKRFAASLDGRLRLANRDGGGAQVTLEIPCAPPC</sequence>
<reference evidence="15" key="1">
    <citation type="journal article" date="2024" name="Int. J. Syst. Evol. Microbiol.">
        <title>Methylomarinovum tepidoasis sp. nov., a moderately thermophilic methanotroph of the family Methylothermaceae isolated from a deep-sea hydrothermal field.</title>
        <authorList>
            <person name="Hirayama H."/>
            <person name="Takaki Y."/>
            <person name="Abe M."/>
            <person name="Miyazaki M."/>
            <person name="Uematsu K."/>
            <person name="Matsui Y."/>
            <person name="Takai K."/>
        </authorList>
    </citation>
    <scope>NUCLEOTIDE SEQUENCE [LARGE SCALE GENOMIC DNA]</scope>
    <source>
        <strain evidence="15">IN45</strain>
    </source>
</reference>
<evidence type="ECO:0000259" key="12">
    <source>
        <dbReference type="PROSITE" id="PS50109"/>
    </source>
</evidence>
<dbReference type="SMART" id="SM00388">
    <property type="entry name" value="HisKA"/>
    <property type="match status" value="1"/>
</dbReference>
<dbReference type="InterPro" id="IPR003660">
    <property type="entry name" value="HAMP_dom"/>
</dbReference>
<accession>A0AAU9CF77</accession>
<comment type="subcellular location">
    <subcellularLocation>
        <location evidence="2">Membrane</location>
    </subcellularLocation>
</comment>
<dbReference type="PROSITE" id="PS50885">
    <property type="entry name" value="HAMP"/>
    <property type="match status" value="1"/>
</dbReference>
<evidence type="ECO:0000313" key="15">
    <source>
        <dbReference type="Proteomes" id="UP001321450"/>
    </source>
</evidence>
<dbReference type="Proteomes" id="UP001321450">
    <property type="component" value="Chromosome"/>
</dbReference>
<dbReference type="InterPro" id="IPR003661">
    <property type="entry name" value="HisK_dim/P_dom"/>
</dbReference>
<dbReference type="Gene3D" id="1.10.287.130">
    <property type="match status" value="1"/>
</dbReference>
<dbReference type="SUPFAM" id="SSF55874">
    <property type="entry name" value="ATPase domain of HSP90 chaperone/DNA topoisomerase II/histidine kinase"/>
    <property type="match status" value="1"/>
</dbReference>
<comment type="catalytic activity">
    <reaction evidence="1">
        <text>ATP + protein L-histidine = ADP + protein N-phospho-L-histidine.</text>
        <dbReference type="EC" id="2.7.13.3"/>
    </reaction>
</comment>
<evidence type="ECO:0000256" key="11">
    <source>
        <dbReference type="SAM" id="Phobius"/>
    </source>
</evidence>
<proteinExistence type="predicted"/>
<dbReference type="SMART" id="SM00387">
    <property type="entry name" value="HATPase_c"/>
    <property type="match status" value="1"/>
</dbReference>
<feature type="domain" description="HAMP" evidence="13">
    <location>
        <begin position="163"/>
        <end position="215"/>
    </location>
</feature>
<evidence type="ECO:0000313" key="14">
    <source>
        <dbReference type="EMBL" id="BCX89491.1"/>
    </source>
</evidence>
<dbReference type="GO" id="GO:0005524">
    <property type="term" value="F:ATP binding"/>
    <property type="evidence" value="ECO:0007669"/>
    <property type="project" value="UniProtKB-KW"/>
</dbReference>
<keyword evidence="11" id="KW-0472">Membrane</keyword>
<dbReference type="InterPro" id="IPR036890">
    <property type="entry name" value="HATPase_C_sf"/>
</dbReference>
<protein>
    <recommendedName>
        <fullName evidence="3">histidine kinase</fullName>
        <ecNumber evidence="3">2.7.13.3</ecNumber>
    </recommendedName>
</protein>
<keyword evidence="8" id="KW-0067">ATP-binding</keyword>
<organism evidence="14 15">
    <name type="scientific">Methylomarinovum tepidoasis</name>
    <dbReference type="NCBI Taxonomy" id="2840183"/>
    <lineage>
        <taxon>Bacteria</taxon>
        <taxon>Pseudomonadati</taxon>
        <taxon>Pseudomonadota</taxon>
        <taxon>Gammaproteobacteria</taxon>
        <taxon>Methylococcales</taxon>
        <taxon>Methylothermaceae</taxon>
        <taxon>Methylomarinovum</taxon>
    </lineage>
</organism>
<dbReference type="GO" id="GO:0016020">
    <property type="term" value="C:membrane"/>
    <property type="evidence" value="ECO:0007669"/>
    <property type="project" value="UniProtKB-SubCell"/>
</dbReference>
<evidence type="ECO:0000256" key="1">
    <source>
        <dbReference type="ARBA" id="ARBA00000085"/>
    </source>
</evidence>
<gene>
    <name evidence="14" type="ORF">MIN45_P1864</name>
</gene>
<feature type="transmembrane region" description="Helical" evidence="11">
    <location>
        <begin position="142"/>
        <end position="165"/>
    </location>
</feature>
<evidence type="ECO:0000256" key="10">
    <source>
        <dbReference type="SAM" id="Coils"/>
    </source>
</evidence>
<evidence type="ECO:0000256" key="7">
    <source>
        <dbReference type="ARBA" id="ARBA00022777"/>
    </source>
</evidence>
<keyword evidence="4" id="KW-0597">Phosphoprotein</keyword>